<dbReference type="SUPFAM" id="SSF68906">
    <property type="entry name" value="SAP domain"/>
    <property type="match status" value="1"/>
</dbReference>
<sequence>MSDLKNLKVADLRERLAEKGLSTNGNKNELVARLTGSEEGKPEASKEDANKNNDADLGDLAPPEDDIDWGDMDNDTAAVEEPSKPSEEEAPKTEGEPANEESTEDQQKEKPGASGSSEKPEPSTEESTADDTKDFQNPELLAAEQAKLVERAKRFGLPMNDDQIKKAARATRFGVQTTPVAEQMNGELSRSRKGRLDKRGRQKFRQQHQNQTTGQKRKSSILEDPAEAEKAKKRAERFSSASSK</sequence>
<dbReference type="InterPro" id="IPR052240">
    <property type="entry name" value="SAP_domain_ribonucleoprotein"/>
</dbReference>
<name>A0AAE9WEZ1_9SCHI</name>
<evidence type="ECO:0000256" key="2">
    <source>
        <dbReference type="ARBA" id="ARBA00046328"/>
    </source>
</evidence>
<dbReference type="Proteomes" id="UP001212411">
    <property type="component" value="Chromosome 3"/>
</dbReference>
<dbReference type="Pfam" id="PF02037">
    <property type="entry name" value="SAP"/>
    <property type="match status" value="1"/>
</dbReference>
<evidence type="ECO:0000256" key="1">
    <source>
        <dbReference type="ARBA" id="ARBA00022553"/>
    </source>
</evidence>
<keyword evidence="1" id="KW-0597">Phosphoprotein</keyword>
<dbReference type="GeneID" id="80877789"/>
<dbReference type="PANTHER" id="PTHR46551:SF1">
    <property type="entry name" value="SAP DOMAIN-CONTAINING RIBONUCLEOPROTEIN"/>
    <property type="match status" value="1"/>
</dbReference>
<dbReference type="Pfam" id="PF18592">
    <property type="entry name" value="Tho1_MOS11_C"/>
    <property type="match status" value="1"/>
</dbReference>
<dbReference type="SMART" id="SM00513">
    <property type="entry name" value="SAP"/>
    <property type="match status" value="1"/>
</dbReference>
<dbReference type="KEGG" id="som:SOMG_04313"/>
<reference evidence="5 6" key="1">
    <citation type="journal article" date="2023" name="G3 (Bethesda)">
        <title>A high-quality reference genome for the fission yeast Schizosaccharomyces osmophilus.</title>
        <authorList>
            <person name="Jia G.S."/>
            <person name="Zhang W.C."/>
            <person name="Liang Y."/>
            <person name="Liu X.H."/>
            <person name="Rhind N."/>
            <person name="Pidoux A."/>
            <person name="Brysch-Herzberg M."/>
            <person name="Du L.L."/>
        </authorList>
    </citation>
    <scope>NUCLEOTIDE SEQUENCE [LARGE SCALE GENOMIC DNA]</scope>
    <source>
        <strain evidence="5 6">CBS 15793</strain>
    </source>
</reference>
<dbReference type="AlphaFoldDB" id="A0AAE9WEZ1"/>
<feature type="compositionally biased region" description="Basic and acidic residues" evidence="3">
    <location>
        <begin position="36"/>
        <end position="54"/>
    </location>
</feature>
<evidence type="ECO:0000256" key="3">
    <source>
        <dbReference type="SAM" id="MobiDB-lite"/>
    </source>
</evidence>
<protein>
    <submittedName>
        <fullName evidence="5">RNA binding protein</fullName>
    </submittedName>
</protein>
<dbReference type="InterPro" id="IPR003034">
    <property type="entry name" value="SAP_dom"/>
</dbReference>
<comment type="similarity">
    <text evidence="2">Belongs to the SAP domain-containing ribonucleoprotein family.</text>
</comment>
<evidence type="ECO:0000313" key="6">
    <source>
        <dbReference type="Proteomes" id="UP001212411"/>
    </source>
</evidence>
<accession>A0AAE9WEZ1</accession>
<dbReference type="Gene3D" id="1.10.720.30">
    <property type="entry name" value="SAP domain"/>
    <property type="match status" value="1"/>
</dbReference>
<feature type="compositionally biased region" description="Basic and acidic residues" evidence="3">
    <location>
        <begin position="81"/>
        <end position="95"/>
    </location>
</feature>
<feature type="compositionally biased region" description="Acidic residues" evidence="3">
    <location>
        <begin position="62"/>
        <end position="74"/>
    </location>
</feature>
<feature type="compositionally biased region" description="Basic residues" evidence="3">
    <location>
        <begin position="191"/>
        <end position="206"/>
    </location>
</feature>
<dbReference type="InterPro" id="IPR040746">
    <property type="entry name" value="THO1_MOS11_C"/>
</dbReference>
<feature type="region of interest" description="Disordered" evidence="3">
    <location>
        <begin position="16"/>
        <end position="146"/>
    </location>
</feature>
<dbReference type="RefSeq" id="XP_056038878.1">
    <property type="nucleotide sequence ID" value="XM_056183100.1"/>
</dbReference>
<dbReference type="PROSITE" id="PS50800">
    <property type="entry name" value="SAP"/>
    <property type="match status" value="1"/>
</dbReference>
<keyword evidence="6" id="KW-1185">Reference proteome</keyword>
<dbReference type="GO" id="GO:0016973">
    <property type="term" value="P:poly(A)+ mRNA export from nucleus"/>
    <property type="evidence" value="ECO:0007669"/>
    <property type="project" value="TreeGrafter"/>
</dbReference>
<gene>
    <name evidence="5" type="primary">mlo1</name>
    <name evidence="5" type="ORF">SOMG_04313</name>
</gene>
<evidence type="ECO:0000313" key="5">
    <source>
        <dbReference type="EMBL" id="WBW74635.1"/>
    </source>
</evidence>
<dbReference type="EMBL" id="CP115613">
    <property type="protein sequence ID" value="WBW74635.1"/>
    <property type="molecule type" value="Genomic_DNA"/>
</dbReference>
<evidence type="ECO:0000259" key="4">
    <source>
        <dbReference type="PROSITE" id="PS50800"/>
    </source>
</evidence>
<dbReference type="PANTHER" id="PTHR46551">
    <property type="entry name" value="SAP DOMAIN-CONTAINING RIBONUCLEOPROTEIN"/>
    <property type="match status" value="1"/>
</dbReference>
<feature type="region of interest" description="Disordered" evidence="3">
    <location>
        <begin position="168"/>
        <end position="244"/>
    </location>
</feature>
<feature type="domain" description="SAP" evidence="4">
    <location>
        <begin position="4"/>
        <end position="38"/>
    </location>
</feature>
<dbReference type="GO" id="GO:0005634">
    <property type="term" value="C:nucleus"/>
    <property type="evidence" value="ECO:0007669"/>
    <property type="project" value="TreeGrafter"/>
</dbReference>
<organism evidence="5 6">
    <name type="scientific">Schizosaccharomyces osmophilus</name>
    <dbReference type="NCBI Taxonomy" id="2545709"/>
    <lineage>
        <taxon>Eukaryota</taxon>
        <taxon>Fungi</taxon>
        <taxon>Dikarya</taxon>
        <taxon>Ascomycota</taxon>
        <taxon>Taphrinomycotina</taxon>
        <taxon>Schizosaccharomycetes</taxon>
        <taxon>Schizosaccharomycetales</taxon>
        <taxon>Schizosaccharomycetaceae</taxon>
        <taxon>Schizosaccharomyces</taxon>
    </lineage>
</organism>
<dbReference type="InterPro" id="IPR036361">
    <property type="entry name" value="SAP_dom_sf"/>
</dbReference>
<proteinExistence type="inferred from homology"/>